<evidence type="ECO:0000313" key="2">
    <source>
        <dbReference type="EMBL" id="GEL95460.1"/>
    </source>
</evidence>
<dbReference type="AlphaFoldDB" id="A0A511JBU3"/>
<feature type="compositionally biased region" description="Polar residues" evidence="1">
    <location>
        <begin position="10"/>
        <end position="27"/>
    </location>
</feature>
<evidence type="ECO:0000313" key="3">
    <source>
        <dbReference type="Proteomes" id="UP000321720"/>
    </source>
</evidence>
<sequence>MGRGGHYGVSVNSTPESTLSAPTTTRAAQRAGDDLPTGAQVEIALGDQHAWVAAVGASLRAYTVGGRDVVLPFDEGALAPAFSGAVLAPWPNRLGEGAYDFAGVHHEVALTERERRTALHGLVSFARFEVVAADASSVTLAHTIVPTPGYPWPVRIEVSYALGDGGLVVTTTATNLGASAAPYGVGFHPWLSPGGGAVDECTLQVGVTRHVTVDDRLLPTGDEEPAGPYDLAEPLSLRGVQLDDAWLAPVLDDEGRSWARFSAPDGRTVAMWADETFTAWQVCTGDGIPRIERRGVAVEPMTCIADAFRTGDLLITLEPATTHRCVWGLRLE</sequence>
<dbReference type="SUPFAM" id="SSF74650">
    <property type="entry name" value="Galactose mutarotase-like"/>
    <property type="match status" value="1"/>
</dbReference>
<organism evidence="2 3">
    <name type="scientific">Cellulomonas composti</name>
    <dbReference type="NCBI Taxonomy" id="266130"/>
    <lineage>
        <taxon>Bacteria</taxon>
        <taxon>Bacillati</taxon>
        <taxon>Actinomycetota</taxon>
        <taxon>Actinomycetes</taxon>
        <taxon>Micrococcales</taxon>
        <taxon>Cellulomonadaceae</taxon>
        <taxon>Cellulomonas</taxon>
    </lineage>
</organism>
<dbReference type="InterPro" id="IPR008183">
    <property type="entry name" value="Aldose_1/G6P_1-epimerase"/>
</dbReference>
<dbReference type="InterPro" id="IPR014718">
    <property type="entry name" value="GH-type_carb-bd"/>
</dbReference>
<dbReference type="CDD" id="cd09022">
    <property type="entry name" value="Aldose_epim_Ec_YihR"/>
    <property type="match status" value="1"/>
</dbReference>
<keyword evidence="3" id="KW-1185">Reference proteome</keyword>
<dbReference type="Pfam" id="PF01263">
    <property type="entry name" value="Aldose_epim"/>
    <property type="match status" value="1"/>
</dbReference>
<comment type="caution">
    <text evidence="2">The sequence shown here is derived from an EMBL/GenBank/DDBJ whole genome shotgun (WGS) entry which is preliminary data.</text>
</comment>
<evidence type="ECO:0000256" key="1">
    <source>
        <dbReference type="SAM" id="MobiDB-lite"/>
    </source>
</evidence>
<dbReference type="GO" id="GO:0005975">
    <property type="term" value="P:carbohydrate metabolic process"/>
    <property type="evidence" value="ECO:0007669"/>
    <property type="project" value="InterPro"/>
</dbReference>
<accession>A0A511JBU3</accession>
<proteinExistence type="predicted"/>
<gene>
    <name evidence="2" type="ORF">CCO02nite_21180</name>
</gene>
<feature type="region of interest" description="Disordered" evidence="1">
    <location>
        <begin position="1"/>
        <end position="33"/>
    </location>
</feature>
<dbReference type="GO" id="GO:0016853">
    <property type="term" value="F:isomerase activity"/>
    <property type="evidence" value="ECO:0007669"/>
    <property type="project" value="InterPro"/>
</dbReference>
<dbReference type="InterPro" id="IPR037480">
    <property type="entry name" value="YihR-like"/>
</dbReference>
<name>A0A511JBU3_9CELL</name>
<reference evidence="2 3" key="1">
    <citation type="submission" date="2019-07" db="EMBL/GenBank/DDBJ databases">
        <title>Whole genome shotgun sequence of Cellulomonas composti NBRC 100758.</title>
        <authorList>
            <person name="Hosoyama A."/>
            <person name="Uohara A."/>
            <person name="Ohji S."/>
            <person name="Ichikawa N."/>
        </authorList>
    </citation>
    <scope>NUCLEOTIDE SEQUENCE [LARGE SCALE GENOMIC DNA]</scope>
    <source>
        <strain evidence="2 3">NBRC 100758</strain>
    </source>
</reference>
<dbReference type="InterPro" id="IPR011013">
    <property type="entry name" value="Gal_mutarotase_sf_dom"/>
</dbReference>
<dbReference type="GO" id="GO:0030246">
    <property type="term" value="F:carbohydrate binding"/>
    <property type="evidence" value="ECO:0007669"/>
    <property type="project" value="InterPro"/>
</dbReference>
<dbReference type="Gene3D" id="2.70.98.10">
    <property type="match status" value="1"/>
</dbReference>
<protein>
    <submittedName>
        <fullName evidence="2">Aldose 1-epimerase</fullName>
    </submittedName>
</protein>
<dbReference type="EMBL" id="BJWG01000009">
    <property type="protein sequence ID" value="GEL95460.1"/>
    <property type="molecule type" value="Genomic_DNA"/>
</dbReference>
<dbReference type="Proteomes" id="UP000321720">
    <property type="component" value="Unassembled WGS sequence"/>
</dbReference>